<reference evidence="9 10" key="1">
    <citation type="submission" date="2020-08" db="EMBL/GenBank/DDBJ databases">
        <title>Genomic Encyclopedia of Type Strains, Phase IV (KMG-IV): sequencing the most valuable type-strain genomes for metagenomic binning, comparative biology and taxonomic classification.</title>
        <authorList>
            <person name="Goeker M."/>
        </authorList>
    </citation>
    <scope>NUCLEOTIDE SEQUENCE [LARGE SCALE GENOMIC DNA]</scope>
    <source>
        <strain evidence="9 10">DSM 100734</strain>
    </source>
</reference>
<keyword evidence="3" id="KW-0645">Protease</keyword>
<evidence type="ECO:0000256" key="4">
    <source>
        <dbReference type="ARBA" id="ARBA00022801"/>
    </source>
</evidence>
<dbReference type="PIRSF" id="PIRSF028757">
    <property type="entry name" value="LD-carboxypeptidase"/>
    <property type="match status" value="1"/>
</dbReference>
<evidence type="ECO:0000256" key="6">
    <source>
        <dbReference type="PIRSR" id="PIRSR028757-1"/>
    </source>
</evidence>
<comment type="caution">
    <text evidence="9">The sequence shown here is derived from an EMBL/GenBank/DDBJ whole genome shotgun (WGS) entry which is preliminary data.</text>
</comment>
<proteinExistence type="inferred from homology"/>
<dbReference type="SUPFAM" id="SSF52317">
    <property type="entry name" value="Class I glutamine amidotransferase-like"/>
    <property type="match status" value="1"/>
</dbReference>
<organism evidence="9 10">
    <name type="scientific">Rhizobium wenxiniae</name>
    <dbReference type="NCBI Taxonomy" id="1737357"/>
    <lineage>
        <taxon>Bacteria</taxon>
        <taxon>Pseudomonadati</taxon>
        <taxon>Pseudomonadota</taxon>
        <taxon>Alphaproteobacteria</taxon>
        <taxon>Hyphomicrobiales</taxon>
        <taxon>Rhizobiaceae</taxon>
        <taxon>Rhizobium/Agrobacterium group</taxon>
        <taxon>Rhizobium</taxon>
    </lineage>
</organism>
<dbReference type="PANTHER" id="PTHR30237">
    <property type="entry name" value="MURAMOYLTETRAPEPTIDE CARBOXYPEPTIDASE"/>
    <property type="match status" value="1"/>
</dbReference>
<dbReference type="GO" id="GO:0008236">
    <property type="term" value="F:serine-type peptidase activity"/>
    <property type="evidence" value="ECO:0007669"/>
    <property type="project" value="UniProtKB-KW"/>
</dbReference>
<dbReference type="InterPro" id="IPR027461">
    <property type="entry name" value="Carboxypeptidase_A_C_sf"/>
</dbReference>
<feature type="domain" description="LD-carboxypeptidase N-terminal" evidence="7">
    <location>
        <begin position="22"/>
        <end position="138"/>
    </location>
</feature>
<gene>
    <name evidence="9" type="ORF">HNQ72_004303</name>
</gene>
<dbReference type="GO" id="GO:0106415">
    <property type="term" value="F:muramoyltetrapeptide carboxypeptidase activity"/>
    <property type="evidence" value="ECO:0007669"/>
    <property type="project" value="UniProtKB-EC"/>
</dbReference>
<keyword evidence="2 9" id="KW-0121">Carboxypeptidase</keyword>
<evidence type="ECO:0000256" key="5">
    <source>
        <dbReference type="ARBA" id="ARBA00022825"/>
    </source>
</evidence>
<keyword evidence="10" id="KW-1185">Reference proteome</keyword>
<sequence length="309" mass="32573">MTGSGRHADVNFHGRVKPGDRIRFVSPASMPDRQRAFARARALSDLGFKVDFGDHAFAKHGPFAGTDEQRLGDLNAALRDPDIRAIFATRGGKGSYRIADQLDFGAARRDPKPLVGFSDITALHLSLFRHCRITSIHGSLFEDTAGCPDTENRDILLRILSGPGKLAYGSRSDEATSALSTGGAAEGLLIGGNLDMIVTTAGWALPDLAGALLLIEAVDCQPGGIDRAMTLLRKAGHLRDVAGIVVGQFTTAEPHQSPRIIDILGDNLTKLGVPVIGGLPFGHGARPLSVPIGSMASFDTASGTLVVSH</sequence>
<dbReference type="EMBL" id="JACHEG010000005">
    <property type="protein sequence ID" value="MBB6164462.1"/>
    <property type="molecule type" value="Genomic_DNA"/>
</dbReference>
<dbReference type="InterPro" id="IPR027478">
    <property type="entry name" value="LdcA_N"/>
</dbReference>
<dbReference type="EC" id="3.4.17.13" evidence="9"/>
<dbReference type="SUPFAM" id="SSF141986">
    <property type="entry name" value="LD-carboxypeptidase A C-terminal domain-like"/>
    <property type="match status" value="1"/>
</dbReference>
<dbReference type="RefSeq" id="WP_183995025.1">
    <property type="nucleotide sequence ID" value="NZ_BMHW01000003.1"/>
</dbReference>
<dbReference type="Gene3D" id="3.50.30.60">
    <property type="entry name" value="LD-carboxypeptidase A C-terminal domain-like"/>
    <property type="match status" value="1"/>
</dbReference>
<evidence type="ECO:0000259" key="8">
    <source>
        <dbReference type="Pfam" id="PF17676"/>
    </source>
</evidence>
<evidence type="ECO:0000313" key="10">
    <source>
        <dbReference type="Proteomes" id="UP000547879"/>
    </source>
</evidence>
<feature type="domain" description="LD-carboxypeptidase C-terminal" evidence="8">
    <location>
        <begin position="186"/>
        <end position="297"/>
    </location>
</feature>
<dbReference type="InterPro" id="IPR040449">
    <property type="entry name" value="Peptidase_S66_N"/>
</dbReference>
<dbReference type="GO" id="GO:0006508">
    <property type="term" value="P:proteolysis"/>
    <property type="evidence" value="ECO:0007669"/>
    <property type="project" value="UniProtKB-KW"/>
</dbReference>
<evidence type="ECO:0000256" key="2">
    <source>
        <dbReference type="ARBA" id="ARBA00022645"/>
    </source>
</evidence>
<feature type="active site" description="Nucleophile" evidence="6">
    <location>
        <position position="118"/>
    </location>
</feature>
<dbReference type="CDD" id="cd07025">
    <property type="entry name" value="Peptidase_S66"/>
    <property type="match status" value="1"/>
</dbReference>
<name>A0A7W9Y9E5_9HYPH</name>
<evidence type="ECO:0000259" key="7">
    <source>
        <dbReference type="Pfam" id="PF02016"/>
    </source>
</evidence>
<comment type="similarity">
    <text evidence="1">Belongs to the peptidase S66 family.</text>
</comment>
<dbReference type="AlphaFoldDB" id="A0A7W9Y9E5"/>
<dbReference type="Gene3D" id="3.40.50.10740">
    <property type="entry name" value="Class I glutamine amidotransferase-like"/>
    <property type="match status" value="1"/>
</dbReference>
<dbReference type="PANTHER" id="PTHR30237:SF2">
    <property type="entry name" value="MUREIN TETRAPEPTIDE CARBOXYPEPTIDASE"/>
    <property type="match status" value="1"/>
</dbReference>
<dbReference type="InterPro" id="IPR029062">
    <property type="entry name" value="Class_I_gatase-like"/>
</dbReference>
<dbReference type="InterPro" id="IPR003507">
    <property type="entry name" value="S66_fam"/>
</dbReference>
<evidence type="ECO:0000256" key="1">
    <source>
        <dbReference type="ARBA" id="ARBA00010233"/>
    </source>
</evidence>
<dbReference type="Proteomes" id="UP000547879">
    <property type="component" value="Unassembled WGS sequence"/>
</dbReference>
<keyword evidence="4 9" id="KW-0378">Hydrolase</keyword>
<keyword evidence="5" id="KW-0720">Serine protease</keyword>
<accession>A0A7W9Y9E5</accession>
<protein>
    <submittedName>
        <fullName evidence="9">Muramoyltetrapeptide carboxypeptidase</fullName>
        <ecNumber evidence="9">3.4.17.13</ecNumber>
    </submittedName>
</protein>
<evidence type="ECO:0000313" key="9">
    <source>
        <dbReference type="EMBL" id="MBB6164462.1"/>
    </source>
</evidence>
<dbReference type="InterPro" id="IPR040921">
    <property type="entry name" value="Peptidase_S66C"/>
</dbReference>
<feature type="active site" description="Charge relay system" evidence="6">
    <location>
        <position position="283"/>
    </location>
</feature>
<dbReference type="Pfam" id="PF02016">
    <property type="entry name" value="Peptidase_S66"/>
    <property type="match status" value="1"/>
</dbReference>
<feature type="active site" description="Charge relay system" evidence="6">
    <location>
        <position position="216"/>
    </location>
</feature>
<dbReference type="Pfam" id="PF17676">
    <property type="entry name" value="Peptidase_S66C"/>
    <property type="match status" value="1"/>
</dbReference>
<evidence type="ECO:0000256" key="3">
    <source>
        <dbReference type="ARBA" id="ARBA00022670"/>
    </source>
</evidence>